<feature type="binding site" evidence="8">
    <location>
        <position position="49"/>
    </location>
    <ligand>
        <name>Fe cation</name>
        <dbReference type="ChEBI" id="CHEBI:24875"/>
        <label>3</label>
    </ligand>
</feature>
<evidence type="ECO:0000256" key="2">
    <source>
        <dbReference type="ARBA" id="ARBA00008093"/>
    </source>
</evidence>
<dbReference type="GeneID" id="98666119"/>
<evidence type="ECO:0000256" key="3">
    <source>
        <dbReference type="ARBA" id="ARBA00022434"/>
    </source>
</evidence>
<evidence type="ECO:0000256" key="1">
    <source>
        <dbReference type="ARBA" id="ARBA00001970"/>
    </source>
</evidence>
<dbReference type="RefSeq" id="WP_066608585.1">
    <property type="nucleotide sequence ID" value="NZ_FORY01000013.1"/>
</dbReference>
<dbReference type="GO" id="GO:0006826">
    <property type="term" value="P:iron ion transport"/>
    <property type="evidence" value="ECO:0007669"/>
    <property type="project" value="InterPro"/>
</dbReference>
<comment type="cofactor">
    <cofactor evidence="1">
        <name>heme b</name>
        <dbReference type="ChEBI" id="CHEBI:60344"/>
    </cofactor>
</comment>
<comment type="catalytic activity">
    <reaction evidence="7">
        <text>4 Fe(2+) + O2 + 4 H(+) = 4 Fe(3+) + 2 H2O</text>
        <dbReference type="Rhea" id="RHEA:11148"/>
        <dbReference type="ChEBI" id="CHEBI:15377"/>
        <dbReference type="ChEBI" id="CHEBI:15378"/>
        <dbReference type="ChEBI" id="CHEBI:15379"/>
        <dbReference type="ChEBI" id="CHEBI:29033"/>
        <dbReference type="ChEBI" id="CHEBI:29034"/>
        <dbReference type="EC" id="1.16.3.1"/>
    </reaction>
</comment>
<proteinExistence type="inferred from homology"/>
<evidence type="ECO:0000313" key="11">
    <source>
        <dbReference type="Proteomes" id="UP000183299"/>
    </source>
</evidence>
<dbReference type="Proteomes" id="UP000183299">
    <property type="component" value="Unassembled WGS sequence"/>
</dbReference>
<dbReference type="PIRSF" id="PIRSF002560">
    <property type="entry name" value="Bacterioferritin"/>
    <property type="match status" value="1"/>
</dbReference>
<keyword evidence="4" id="KW-0349">Heme</keyword>
<dbReference type="GO" id="GO:0004322">
    <property type="term" value="F:ferroxidase activity"/>
    <property type="evidence" value="ECO:0007669"/>
    <property type="project" value="UniProtKB-EC"/>
</dbReference>
<feature type="binding site" evidence="8">
    <location>
        <position position="17"/>
    </location>
    <ligand>
        <name>Fe cation</name>
        <dbReference type="ChEBI" id="CHEBI:24875"/>
        <label>1</label>
    </ligand>
</feature>
<comment type="similarity">
    <text evidence="2 7">Belongs to the bacterioferritin family.</text>
</comment>
<protein>
    <recommendedName>
        <fullName evidence="7">Bacterioferritin</fullName>
        <ecNumber evidence="7">1.16.3.1</ecNumber>
    </recommendedName>
</protein>
<feature type="domain" description="Ferritin-like diiron" evidence="9">
    <location>
        <begin position="1"/>
        <end position="144"/>
    </location>
</feature>
<dbReference type="EMBL" id="FORY01000013">
    <property type="protein sequence ID" value="SFJ88084.1"/>
    <property type="molecule type" value="Genomic_DNA"/>
</dbReference>
<dbReference type="PANTHER" id="PTHR30295">
    <property type="entry name" value="BACTERIOFERRITIN"/>
    <property type="match status" value="1"/>
</dbReference>
<feature type="binding site" evidence="8">
    <location>
        <position position="126"/>
    </location>
    <ligand>
        <name>Fe cation</name>
        <dbReference type="ChEBI" id="CHEBI:24875"/>
        <label>1</label>
    </ligand>
</feature>
<keyword evidence="11" id="KW-1185">Reference proteome</keyword>
<evidence type="ECO:0000256" key="4">
    <source>
        <dbReference type="ARBA" id="ARBA00022617"/>
    </source>
</evidence>
<feature type="binding site" evidence="8">
    <location>
        <position position="50"/>
    </location>
    <ligand>
        <name>Fe cation</name>
        <dbReference type="ChEBI" id="CHEBI:24875"/>
        <label>2</label>
    </ligand>
</feature>
<keyword evidence="6 7" id="KW-0408">Iron</keyword>
<dbReference type="GO" id="GO:0006879">
    <property type="term" value="P:intracellular iron ion homeostasis"/>
    <property type="evidence" value="ECO:0007669"/>
    <property type="project" value="UniProtKB-KW"/>
</dbReference>
<evidence type="ECO:0000256" key="6">
    <source>
        <dbReference type="ARBA" id="ARBA00023004"/>
    </source>
</evidence>
<dbReference type="EC" id="1.16.3.1" evidence="7"/>
<keyword evidence="3 7" id="KW-0409">Iron storage</keyword>
<evidence type="ECO:0000259" key="9">
    <source>
        <dbReference type="PROSITE" id="PS50905"/>
    </source>
</evidence>
<feature type="binding site" evidence="8">
    <location>
        <position position="93"/>
    </location>
    <ligand>
        <name>Fe cation</name>
        <dbReference type="ChEBI" id="CHEBI:24875"/>
        <label>2</label>
    </ligand>
</feature>
<feature type="binding site" evidence="8">
    <location>
        <position position="53"/>
    </location>
    <ligand>
        <name>Fe cation</name>
        <dbReference type="ChEBI" id="CHEBI:24875"/>
        <label>1</label>
    </ligand>
</feature>
<dbReference type="AlphaFoldDB" id="A0A1I3UXI9"/>
<dbReference type="PROSITE" id="PS50905">
    <property type="entry name" value="FERRITIN_LIKE"/>
    <property type="match status" value="1"/>
</dbReference>
<keyword evidence="5 7" id="KW-0479">Metal-binding</keyword>
<evidence type="ECO:0000256" key="8">
    <source>
        <dbReference type="PIRSR" id="PIRSR002560-1"/>
    </source>
</evidence>
<dbReference type="InterPro" id="IPR002024">
    <property type="entry name" value="Bacterioferritin"/>
</dbReference>
<dbReference type="Pfam" id="PF00210">
    <property type="entry name" value="Ferritin"/>
    <property type="match status" value="1"/>
</dbReference>
<dbReference type="OrthoDB" id="9800505at2"/>
<dbReference type="InterPro" id="IPR009078">
    <property type="entry name" value="Ferritin-like_SF"/>
</dbReference>
<feature type="binding site" evidence="8">
    <location>
        <position position="50"/>
    </location>
    <ligand>
        <name>Fe cation</name>
        <dbReference type="ChEBI" id="CHEBI:24875"/>
        <label>1</label>
    </ligand>
</feature>
<reference evidence="10 11" key="1">
    <citation type="submission" date="2016-10" db="EMBL/GenBank/DDBJ databases">
        <authorList>
            <person name="de Groot N.N."/>
        </authorList>
    </citation>
    <scope>NUCLEOTIDE SEQUENCE [LARGE SCALE GENOMIC DNA]</scope>
    <source>
        <strain evidence="10 11">CGMCC 1.8891</strain>
    </source>
</reference>
<name>A0A1I3UXI9_9RHOB</name>
<dbReference type="SUPFAM" id="SSF47240">
    <property type="entry name" value="Ferritin-like"/>
    <property type="match status" value="1"/>
</dbReference>
<dbReference type="CDD" id="cd00907">
    <property type="entry name" value="Bacterioferritin"/>
    <property type="match status" value="1"/>
</dbReference>
<dbReference type="InterPro" id="IPR008331">
    <property type="entry name" value="Ferritin_DPS_dom"/>
</dbReference>
<sequence length="161" mass="18384">MTNETTLKNLNTALQMELSAAHQYQLHAHVLDDWGLDKLADQMREEFEEETEHSNLFLERMFELGGEPEMAFATTPKVAKSLQDMFNMDLADEKEATEFYTKAAKAAYEAGDLKTKKLFETIAIDEVGHQNWLELQLSLIERIGEQNYASKYVSAGEAEEE</sequence>
<accession>A0A1I3UXI9</accession>
<dbReference type="GO" id="GO:0005829">
    <property type="term" value="C:cytosol"/>
    <property type="evidence" value="ECO:0007669"/>
    <property type="project" value="TreeGrafter"/>
</dbReference>
<organism evidence="10 11">
    <name type="scientific">Celeribacter halophilus</name>
    <dbReference type="NCBI Taxonomy" id="576117"/>
    <lineage>
        <taxon>Bacteria</taxon>
        <taxon>Pseudomonadati</taxon>
        <taxon>Pseudomonadota</taxon>
        <taxon>Alphaproteobacteria</taxon>
        <taxon>Rhodobacterales</taxon>
        <taxon>Roseobacteraceae</taxon>
        <taxon>Celeribacter</taxon>
    </lineage>
</organism>
<dbReference type="PANTHER" id="PTHR30295:SF0">
    <property type="entry name" value="BACTERIOFERRITIN"/>
    <property type="match status" value="1"/>
</dbReference>
<evidence type="ECO:0000256" key="7">
    <source>
        <dbReference type="PIRNR" id="PIRNR002560"/>
    </source>
</evidence>
<dbReference type="GO" id="GO:0020037">
    <property type="term" value="F:heme binding"/>
    <property type="evidence" value="ECO:0007669"/>
    <property type="project" value="TreeGrafter"/>
</dbReference>
<comment type="function">
    <text evidence="7">Iron-storage protein, whose ferroxidase center binds Fe(2+), oxidizes it using dioxygen to Fe(3+), and participates in the subsequent Fe(3+) oxide mineral core formation within the central cavity of the BFR protein shell.</text>
</comment>
<dbReference type="STRING" id="576117.SAMN04488138_11316"/>
<dbReference type="GO" id="GO:0008199">
    <property type="term" value="F:ferric iron binding"/>
    <property type="evidence" value="ECO:0007669"/>
    <property type="project" value="InterPro"/>
</dbReference>
<gene>
    <name evidence="10" type="ORF">SAMN04488138_11316</name>
</gene>
<dbReference type="Gene3D" id="1.20.1260.10">
    <property type="match status" value="1"/>
</dbReference>
<dbReference type="PRINTS" id="PR00601">
    <property type="entry name" value="BACFERRITIN"/>
</dbReference>
<evidence type="ECO:0000256" key="5">
    <source>
        <dbReference type="ARBA" id="ARBA00022723"/>
    </source>
</evidence>
<feature type="binding site" evidence="8">
    <location>
        <position position="129"/>
    </location>
    <ligand>
        <name>Fe cation</name>
        <dbReference type="ChEBI" id="CHEBI:24875"/>
        <label>2</label>
    </ligand>
</feature>
<feature type="binding site" evidence="8">
    <location>
        <position position="126"/>
    </location>
    <ligand>
        <name>Fe cation</name>
        <dbReference type="ChEBI" id="CHEBI:24875"/>
        <label>2</label>
    </ligand>
</feature>
<evidence type="ECO:0000313" key="10">
    <source>
        <dbReference type="EMBL" id="SFJ88084.1"/>
    </source>
</evidence>
<dbReference type="InterPro" id="IPR009040">
    <property type="entry name" value="Ferritin-like_diiron"/>
</dbReference>
<dbReference type="InterPro" id="IPR012347">
    <property type="entry name" value="Ferritin-like"/>
</dbReference>